<dbReference type="EMBL" id="WNZX01000014">
    <property type="protein sequence ID" value="MUG72272.1"/>
    <property type="molecule type" value="Genomic_DNA"/>
</dbReference>
<evidence type="ECO:0000256" key="2">
    <source>
        <dbReference type="ARBA" id="ARBA00023002"/>
    </source>
</evidence>
<reference evidence="3 4" key="1">
    <citation type="submission" date="2019-11" db="EMBL/GenBank/DDBJ databases">
        <title>Draft genome sequences of five Paenibacillus species of dairy origin.</title>
        <authorList>
            <person name="Olajide A.M."/>
            <person name="Chen S."/>
            <person name="Lapointe G."/>
        </authorList>
    </citation>
    <scope>NUCLEOTIDE SEQUENCE [LARGE SCALE GENOMIC DNA]</scope>
    <source>
        <strain evidence="3 4">2CS3</strain>
    </source>
</reference>
<dbReference type="CDD" id="cd00667">
    <property type="entry name" value="ring_hydroxylating_dioxygenases_beta"/>
    <property type="match status" value="1"/>
</dbReference>
<dbReference type="NCBIfam" id="NF007479">
    <property type="entry name" value="PRK10069.1"/>
    <property type="match status" value="1"/>
</dbReference>
<gene>
    <name evidence="3" type="ORF">GNP93_16500</name>
</gene>
<protein>
    <submittedName>
        <fullName evidence="3">3-phenylpropionate/cinnamic acid dioxygenase subunit beta</fullName>
        <ecNumber evidence="3">1.14.12.19</ecNumber>
    </submittedName>
</protein>
<dbReference type="InterPro" id="IPR032710">
    <property type="entry name" value="NTF2-like_dom_sf"/>
</dbReference>
<dbReference type="Gene3D" id="3.10.450.50">
    <property type="match status" value="1"/>
</dbReference>
<dbReference type="InterPro" id="IPR000391">
    <property type="entry name" value="Rng_hydr_dOase-bsu"/>
</dbReference>
<dbReference type="Pfam" id="PF00866">
    <property type="entry name" value="Ring_hydroxyl_B"/>
    <property type="match status" value="1"/>
</dbReference>
<dbReference type="GO" id="GO:0008695">
    <property type="term" value="F:3-phenylpropionate dioxygenase activity"/>
    <property type="evidence" value="ECO:0007669"/>
    <property type="project" value="UniProtKB-EC"/>
</dbReference>
<dbReference type="PANTHER" id="PTHR41534:SF2">
    <property type="entry name" value="3-PHENYLPROPIONATE_CINNAMIC ACID DIOXYGENASE SUBUNIT BETA"/>
    <property type="match status" value="1"/>
</dbReference>
<evidence type="ECO:0000313" key="4">
    <source>
        <dbReference type="Proteomes" id="UP000450917"/>
    </source>
</evidence>
<comment type="similarity">
    <text evidence="1">Belongs to the bacterial ring-hydroxylating dioxygenase beta subunit family.</text>
</comment>
<dbReference type="PANTHER" id="PTHR41534">
    <property type="entry name" value="BLR3401 PROTEIN"/>
    <property type="match status" value="1"/>
</dbReference>
<keyword evidence="2 3" id="KW-0560">Oxidoreductase</keyword>
<keyword evidence="3" id="KW-0223">Dioxygenase</keyword>
<dbReference type="GO" id="GO:0019380">
    <property type="term" value="P:3-phenylpropionate catabolic process"/>
    <property type="evidence" value="ECO:0007669"/>
    <property type="project" value="TreeGrafter"/>
</dbReference>
<proteinExistence type="inferred from homology"/>
<dbReference type="Proteomes" id="UP000450917">
    <property type="component" value="Unassembled WGS sequence"/>
</dbReference>
<evidence type="ECO:0000313" key="3">
    <source>
        <dbReference type="EMBL" id="MUG72272.1"/>
    </source>
</evidence>
<keyword evidence="4" id="KW-1185">Reference proteome</keyword>
<dbReference type="EC" id="1.14.12.19" evidence="3"/>
<comment type="caution">
    <text evidence="3">The sequence shown here is derived from an EMBL/GenBank/DDBJ whole genome shotgun (WGS) entry which is preliminary data.</text>
</comment>
<sequence length="165" mass="19597">MSSDTQNEITRFLYHEAFLLDRRLYKEWLALLTDDIVYRMPQRSTRERKDGSNMTDDTAFYEEDMKSLRLRIERLGTKSAWVEDPPTRNRHFISNIFIQAGSEDTEVHVRSNFLLLRSRSDSTVNYEMFGERFDTLRKVNQEWKVCARTIYPDQAVLGVLNLTFV</sequence>
<dbReference type="AlphaFoldDB" id="A0A7X2ZCD6"/>
<evidence type="ECO:0000256" key="1">
    <source>
        <dbReference type="ARBA" id="ARBA00009570"/>
    </source>
</evidence>
<accession>A0A7X2ZCD6</accession>
<organism evidence="3 4">
    <name type="scientific">Paenibacillus validus</name>
    <dbReference type="NCBI Taxonomy" id="44253"/>
    <lineage>
        <taxon>Bacteria</taxon>
        <taxon>Bacillati</taxon>
        <taxon>Bacillota</taxon>
        <taxon>Bacilli</taxon>
        <taxon>Bacillales</taxon>
        <taxon>Paenibacillaceae</taxon>
        <taxon>Paenibacillus</taxon>
    </lineage>
</organism>
<dbReference type="SUPFAM" id="SSF54427">
    <property type="entry name" value="NTF2-like"/>
    <property type="match status" value="1"/>
</dbReference>
<name>A0A7X2ZCD6_9BACL</name>